<evidence type="ECO:0000259" key="15">
    <source>
        <dbReference type="PROSITE" id="PS50885"/>
    </source>
</evidence>
<evidence type="ECO:0000256" key="7">
    <source>
        <dbReference type="ARBA" id="ARBA00022692"/>
    </source>
</evidence>
<dbReference type="EMBL" id="CP130318">
    <property type="protein sequence ID" value="WNQ11334.1"/>
    <property type="molecule type" value="Genomic_DNA"/>
</dbReference>
<evidence type="ECO:0000256" key="11">
    <source>
        <dbReference type="ARBA" id="ARBA00022989"/>
    </source>
</evidence>
<dbReference type="SUPFAM" id="SSF55874">
    <property type="entry name" value="ATPase domain of HSP90 chaperone/DNA topoisomerase II/histidine kinase"/>
    <property type="match status" value="1"/>
</dbReference>
<dbReference type="InterPro" id="IPR010559">
    <property type="entry name" value="Sig_transdc_His_kin_internal"/>
</dbReference>
<evidence type="ECO:0000313" key="16">
    <source>
        <dbReference type="EMBL" id="WNQ11334.1"/>
    </source>
</evidence>
<dbReference type="EC" id="2.7.13.3" evidence="3"/>
<protein>
    <recommendedName>
        <fullName evidence="3">histidine kinase</fullName>
        <ecNumber evidence="3">2.7.13.3</ecNumber>
    </recommendedName>
</protein>
<evidence type="ECO:0000256" key="5">
    <source>
        <dbReference type="ARBA" id="ARBA00022553"/>
    </source>
</evidence>
<dbReference type="Gene3D" id="6.10.340.10">
    <property type="match status" value="1"/>
</dbReference>
<keyword evidence="6 16" id="KW-0808">Transferase</keyword>
<dbReference type="Gene3D" id="3.30.450.20">
    <property type="entry name" value="PAS domain"/>
    <property type="match status" value="2"/>
</dbReference>
<dbReference type="InterPro" id="IPR004358">
    <property type="entry name" value="Sig_transdc_His_kin-like_C"/>
</dbReference>
<dbReference type="PRINTS" id="PR00344">
    <property type="entry name" value="BCTRLSENSOR"/>
</dbReference>
<comment type="catalytic activity">
    <reaction evidence="1">
        <text>ATP + protein L-histidine = ADP + protein N-phospho-L-histidine.</text>
        <dbReference type="EC" id="2.7.13.3"/>
    </reaction>
</comment>
<proteinExistence type="predicted"/>
<evidence type="ECO:0000256" key="9">
    <source>
        <dbReference type="ARBA" id="ARBA00022777"/>
    </source>
</evidence>
<keyword evidence="4" id="KW-1003">Cell membrane</keyword>
<dbReference type="InterPro" id="IPR033479">
    <property type="entry name" value="dCache_1"/>
</dbReference>
<dbReference type="CDD" id="cd06225">
    <property type="entry name" value="HAMP"/>
    <property type="match status" value="1"/>
</dbReference>
<comment type="subcellular location">
    <subcellularLocation>
        <location evidence="2">Cell membrane</location>
        <topology evidence="2">Multi-pass membrane protein</topology>
    </subcellularLocation>
</comment>
<evidence type="ECO:0000313" key="17">
    <source>
        <dbReference type="Proteomes" id="UP001305702"/>
    </source>
</evidence>
<dbReference type="AlphaFoldDB" id="A0AA96LC95"/>
<evidence type="ECO:0000256" key="8">
    <source>
        <dbReference type="ARBA" id="ARBA00022741"/>
    </source>
</evidence>
<evidence type="ECO:0000256" key="6">
    <source>
        <dbReference type="ARBA" id="ARBA00022679"/>
    </source>
</evidence>
<dbReference type="GO" id="GO:0000155">
    <property type="term" value="F:phosphorelay sensor kinase activity"/>
    <property type="evidence" value="ECO:0007669"/>
    <property type="project" value="InterPro"/>
</dbReference>
<dbReference type="SUPFAM" id="SSF158472">
    <property type="entry name" value="HAMP domain-like"/>
    <property type="match status" value="1"/>
</dbReference>
<evidence type="ECO:0000256" key="3">
    <source>
        <dbReference type="ARBA" id="ARBA00012438"/>
    </source>
</evidence>
<keyword evidence="13 14" id="KW-0472">Membrane</keyword>
<keyword evidence="5" id="KW-0597">Phosphoprotein</keyword>
<dbReference type="CDD" id="cd12912">
    <property type="entry name" value="PDC2_MCP_like"/>
    <property type="match status" value="1"/>
</dbReference>
<dbReference type="RefSeq" id="WP_315605110.1">
    <property type="nucleotide sequence ID" value="NZ_CP130318.1"/>
</dbReference>
<evidence type="ECO:0000256" key="12">
    <source>
        <dbReference type="ARBA" id="ARBA00023012"/>
    </source>
</evidence>
<keyword evidence="17" id="KW-1185">Reference proteome</keyword>
<dbReference type="Pfam" id="PF02743">
    <property type="entry name" value="dCache_1"/>
    <property type="match status" value="1"/>
</dbReference>
<dbReference type="GO" id="GO:0005886">
    <property type="term" value="C:plasma membrane"/>
    <property type="evidence" value="ECO:0007669"/>
    <property type="project" value="UniProtKB-SubCell"/>
</dbReference>
<dbReference type="InterPro" id="IPR003594">
    <property type="entry name" value="HATPase_dom"/>
</dbReference>
<feature type="domain" description="HAMP" evidence="15">
    <location>
        <begin position="329"/>
        <end position="381"/>
    </location>
</feature>
<dbReference type="Gene3D" id="3.30.565.10">
    <property type="entry name" value="Histidine kinase-like ATPase, C-terminal domain"/>
    <property type="match status" value="1"/>
</dbReference>
<evidence type="ECO:0000256" key="2">
    <source>
        <dbReference type="ARBA" id="ARBA00004651"/>
    </source>
</evidence>
<reference evidence="16 17" key="1">
    <citation type="submission" date="2022-02" db="EMBL/GenBank/DDBJ databases">
        <title>Paenibacillus sp. MBLB1776 Whole Genome Shotgun Sequencing.</title>
        <authorList>
            <person name="Hwang C.Y."/>
            <person name="Cho E.-S."/>
            <person name="Seo M.-J."/>
        </authorList>
    </citation>
    <scope>NUCLEOTIDE SEQUENCE [LARGE SCALE GENOMIC DNA]</scope>
    <source>
        <strain evidence="16 17">MBLB1776</strain>
    </source>
</reference>
<dbReference type="InterPro" id="IPR003660">
    <property type="entry name" value="HAMP_dom"/>
</dbReference>
<keyword evidence="9 16" id="KW-0418">Kinase</keyword>
<dbReference type="GO" id="GO:0005524">
    <property type="term" value="F:ATP binding"/>
    <property type="evidence" value="ECO:0007669"/>
    <property type="project" value="UniProtKB-KW"/>
</dbReference>
<dbReference type="PANTHER" id="PTHR34220">
    <property type="entry name" value="SENSOR HISTIDINE KINASE YPDA"/>
    <property type="match status" value="1"/>
</dbReference>
<evidence type="ECO:0000256" key="13">
    <source>
        <dbReference type="ARBA" id="ARBA00023136"/>
    </source>
</evidence>
<dbReference type="Pfam" id="PF02518">
    <property type="entry name" value="HATPase_c"/>
    <property type="match status" value="1"/>
</dbReference>
<dbReference type="SMART" id="SM00387">
    <property type="entry name" value="HATPase_c"/>
    <property type="match status" value="1"/>
</dbReference>
<dbReference type="InterPro" id="IPR050640">
    <property type="entry name" value="Bact_2-comp_sensor_kinase"/>
</dbReference>
<accession>A0AA96LC95</accession>
<evidence type="ECO:0000256" key="10">
    <source>
        <dbReference type="ARBA" id="ARBA00022840"/>
    </source>
</evidence>
<dbReference type="Pfam" id="PF00672">
    <property type="entry name" value="HAMP"/>
    <property type="match status" value="1"/>
</dbReference>
<organism evidence="16 17">
    <name type="scientific">Paenibacillus aurantius</name>
    <dbReference type="NCBI Taxonomy" id="2918900"/>
    <lineage>
        <taxon>Bacteria</taxon>
        <taxon>Bacillati</taxon>
        <taxon>Bacillota</taxon>
        <taxon>Bacilli</taxon>
        <taxon>Bacillales</taxon>
        <taxon>Paenibacillaceae</taxon>
        <taxon>Paenibacillus</taxon>
    </lineage>
</organism>
<dbReference type="PANTHER" id="PTHR34220:SF11">
    <property type="entry name" value="SENSOR PROTEIN KINASE HPTS"/>
    <property type="match status" value="1"/>
</dbReference>
<evidence type="ECO:0000256" key="4">
    <source>
        <dbReference type="ARBA" id="ARBA00022475"/>
    </source>
</evidence>
<keyword evidence="10" id="KW-0067">ATP-binding</keyword>
<feature type="transmembrane region" description="Helical" evidence="14">
    <location>
        <begin position="309"/>
        <end position="332"/>
    </location>
</feature>
<gene>
    <name evidence="16" type="ORF">MJA45_27680</name>
</gene>
<dbReference type="PROSITE" id="PS50885">
    <property type="entry name" value="HAMP"/>
    <property type="match status" value="1"/>
</dbReference>
<evidence type="ECO:0000256" key="1">
    <source>
        <dbReference type="ARBA" id="ARBA00000085"/>
    </source>
</evidence>
<keyword evidence="7 14" id="KW-0812">Transmembrane</keyword>
<dbReference type="InterPro" id="IPR036890">
    <property type="entry name" value="HATPase_C_sf"/>
</dbReference>
<dbReference type="SMART" id="SM00304">
    <property type="entry name" value="HAMP"/>
    <property type="match status" value="1"/>
</dbReference>
<keyword evidence="11 14" id="KW-1133">Transmembrane helix</keyword>
<dbReference type="KEGG" id="paun:MJA45_27680"/>
<dbReference type="Proteomes" id="UP001305702">
    <property type="component" value="Chromosome"/>
</dbReference>
<keyword evidence="12" id="KW-0902">Two-component regulatory system</keyword>
<evidence type="ECO:0000256" key="14">
    <source>
        <dbReference type="SAM" id="Phobius"/>
    </source>
</evidence>
<dbReference type="Pfam" id="PF06580">
    <property type="entry name" value="His_kinase"/>
    <property type="match status" value="1"/>
</dbReference>
<sequence>MRQAWRKRIRAVLRIILLRDCTMRTKLLVFSALLIVVPLCVTGLLSYLRSAEVLEKEAQQYSWQIIEQVNTHVGYYVNDFEISLLKIVNDPVINGFTKMGSRDELEGSGMTPAIKQVLRNAAYSRSDISNITVVLEGIRTIDALTNEAADPSNDPHEEDWYSRVGSNYEPKIFPRVVRFNDREEQVITIARRLVSPLTLQPIGMIIIDVNFKRFQEIAERVVVGRTGYLYILDAEGRYVYHPNGAEIGVKAGFENLDLMLLGGSGSLVTASAPKRLLTYAHSPFLGWTLVTSIPYAELLQGNAYIRRTIVTTIVITLAVAAVFGIGFANSLVRPLKRLYGYMRRVESGDFTGHLVVESKDEIGLLTHGFNKMVVRLRNLLDEVYFSKLRETEMQLRQREIELKALQAQINPHFLYNSLDTIRGMALEASQDPISEIASSLARLLRYNLRHSSPKVTLEEEAYYADVYLKIQKYRFEEKLDYVIDLPEWAGKQAMAKFSLQPLVENSIVHGFEPAFGRTRLTITAYRESEQAFVVQIEDTGMGIPEERLADIRAQMKEKDVIADGTHIGLTNVHRRIQYLFGEEYGVTIDSTLEKGTVVRLRLPWTET</sequence>
<keyword evidence="8" id="KW-0547">Nucleotide-binding</keyword>
<name>A0AA96LC95_9BACL</name>